<reference evidence="3" key="1">
    <citation type="journal article" date="2015" name="Nat. Genet.">
        <title>The genome and transcriptome of the zoonotic hookworm Ancylostoma ceylanicum identify infection-specific gene families.</title>
        <authorList>
            <person name="Schwarz E.M."/>
            <person name="Hu Y."/>
            <person name="Antoshechkin I."/>
            <person name="Miller M.M."/>
            <person name="Sternberg P.W."/>
            <person name="Aroian R.V."/>
        </authorList>
    </citation>
    <scope>NUCLEOTIDE SEQUENCE</scope>
    <source>
        <strain evidence="3">HY135</strain>
    </source>
</reference>
<proteinExistence type="predicted"/>
<dbReference type="EMBL" id="JARK01001720">
    <property type="protein sequence ID" value="EYB81422.1"/>
    <property type="molecule type" value="Genomic_DNA"/>
</dbReference>
<dbReference type="Proteomes" id="UP000024635">
    <property type="component" value="Unassembled WGS sequence"/>
</dbReference>
<comment type="caution">
    <text evidence="2">The sequence shown here is derived from an EMBL/GenBank/DDBJ whole genome shotgun (WGS) entry which is preliminary data.</text>
</comment>
<evidence type="ECO:0000256" key="1">
    <source>
        <dbReference type="SAM" id="MobiDB-lite"/>
    </source>
</evidence>
<protein>
    <submittedName>
        <fullName evidence="2">Uncharacterized protein</fullName>
    </submittedName>
</protein>
<evidence type="ECO:0000313" key="3">
    <source>
        <dbReference type="Proteomes" id="UP000024635"/>
    </source>
</evidence>
<name>A0A016RTI4_9BILA</name>
<feature type="compositionally biased region" description="Basic and acidic residues" evidence="1">
    <location>
        <begin position="51"/>
        <end position="62"/>
    </location>
</feature>
<evidence type="ECO:0000313" key="2">
    <source>
        <dbReference type="EMBL" id="EYB81422.1"/>
    </source>
</evidence>
<organism evidence="2 3">
    <name type="scientific">Ancylostoma ceylanicum</name>
    <dbReference type="NCBI Taxonomy" id="53326"/>
    <lineage>
        <taxon>Eukaryota</taxon>
        <taxon>Metazoa</taxon>
        <taxon>Ecdysozoa</taxon>
        <taxon>Nematoda</taxon>
        <taxon>Chromadorea</taxon>
        <taxon>Rhabditida</taxon>
        <taxon>Rhabditina</taxon>
        <taxon>Rhabditomorpha</taxon>
        <taxon>Strongyloidea</taxon>
        <taxon>Ancylostomatidae</taxon>
        <taxon>Ancylostomatinae</taxon>
        <taxon>Ancylostoma</taxon>
    </lineage>
</organism>
<accession>A0A016RTI4</accession>
<keyword evidence="3" id="KW-1185">Reference proteome</keyword>
<dbReference type="AlphaFoldDB" id="A0A016RTI4"/>
<sequence length="75" mass="8825">MYKGQLHFVERNKEQLRIWHGDDCCAMICVVMYSSLYQIRKMPVRSNGRLQKLESKEEDTNGDRPMQILTGFSTI</sequence>
<feature type="region of interest" description="Disordered" evidence="1">
    <location>
        <begin position="48"/>
        <end position="75"/>
    </location>
</feature>
<gene>
    <name evidence="2" type="primary">Acey_s0384.g405</name>
    <name evidence="2" type="ORF">Y032_0384g405</name>
</gene>